<name>A0AA40ASW9_9PEZI</name>
<evidence type="ECO:0000313" key="3">
    <source>
        <dbReference type="EMBL" id="KAK0721361.1"/>
    </source>
</evidence>
<reference evidence="3" key="1">
    <citation type="submission" date="2023-06" db="EMBL/GenBank/DDBJ databases">
        <title>Genome-scale phylogeny and comparative genomics of the fungal order Sordariales.</title>
        <authorList>
            <consortium name="Lawrence Berkeley National Laboratory"/>
            <person name="Hensen N."/>
            <person name="Bonometti L."/>
            <person name="Westerberg I."/>
            <person name="Brannstrom I.O."/>
            <person name="Guillou S."/>
            <person name="Cros-Aarteil S."/>
            <person name="Calhoun S."/>
            <person name="Haridas S."/>
            <person name="Kuo A."/>
            <person name="Mondo S."/>
            <person name="Pangilinan J."/>
            <person name="Riley R."/>
            <person name="Labutti K."/>
            <person name="Andreopoulos B."/>
            <person name="Lipzen A."/>
            <person name="Chen C."/>
            <person name="Yanf M."/>
            <person name="Daum C."/>
            <person name="Ng V."/>
            <person name="Clum A."/>
            <person name="Steindorff A."/>
            <person name="Ohm R."/>
            <person name="Martin F."/>
            <person name="Silar P."/>
            <person name="Natvig D."/>
            <person name="Lalanne C."/>
            <person name="Gautier V."/>
            <person name="Ament-Velasquez S.L."/>
            <person name="Kruys A."/>
            <person name="Hutchinson M.I."/>
            <person name="Powell A.J."/>
            <person name="Barry K."/>
            <person name="Miller A.N."/>
            <person name="Grigoriev I.V."/>
            <person name="Debuchy R."/>
            <person name="Gladieux P."/>
            <person name="Thoren M.H."/>
            <person name="Johannesson H."/>
        </authorList>
    </citation>
    <scope>NUCLEOTIDE SEQUENCE</scope>
    <source>
        <strain evidence="3">CBS 540.89</strain>
    </source>
</reference>
<feature type="region of interest" description="Disordered" evidence="1">
    <location>
        <begin position="140"/>
        <end position="159"/>
    </location>
</feature>
<protein>
    <submittedName>
        <fullName evidence="3">Uncharacterized protein</fullName>
    </submittedName>
</protein>
<dbReference type="Proteomes" id="UP001172159">
    <property type="component" value="Unassembled WGS sequence"/>
</dbReference>
<keyword evidence="2" id="KW-0732">Signal</keyword>
<comment type="caution">
    <text evidence="3">The sequence shown here is derived from an EMBL/GenBank/DDBJ whole genome shotgun (WGS) entry which is preliminary data.</text>
</comment>
<evidence type="ECO:0000313" key="4">
    <source>
        <dbReference type="Proteomes" id="UP001172159"/>
    </source>
</evidence>
<accession>A0AA40ASW9</accession>
<feature type="signal peptide" evidence="2">
    <location>
        <begin position="1"/>
        <end position="22"/>
    </location>
</feature>
<dbReference type="AlphaFoldDB" id="A0AA40ASW9"/>
<sequence>MKFDHIRVFVLLSTSSVPRVFAGCECWWEGTAPFCDSSCPSDSRSTGIFSDSGDGGSCITGQKQKCVRCGPNIAEKPCCIPTHTCATCQTFLGIGVMVCHEVVTDVPPVECGTHICGVCIGSGSSPNLCAPGVKYEEWTPPRPGDANPTPWNPFTLLPS</sequence>
<evidence type="ECO:0000256" key="1">
    <source>
        <dbReference type="SAM" id="MobiDB-lite"/>
    </source>
</evidence>
<dbReference type="EMBL" id="JAUKTV010000012">
    <property type="protein sequence ID" value="KAK0721361.1"/>
    <property type="molecule type" value="Genomic_DNA"/>
</dbReference>
<proteinExistence type="predicted"/>
<organism evidence="3 4">
    <name type="scientific">Apiosordaria backusii</name>
    <dbReference type="NCBI Taxonomy" id="314023"/>
    <lineage>
        <taxon>Eukaryota</taxon>
        <taxon>Fungi</taxon>
        <taxon>Dikarya</taxon>
        <taxon>Ascomycota</taxon>
        <taxon>Pezizomycotina</taxon>
        <taxon>Sordariomycetes</taxon>
        <taxon>Sordariomycetidae</taxon>
        <taxon>Sordariales</taxon>
        <taxon>Lasiosphaeriaceae</taxon>
        <taxon>Apiosordaria</taxon>
    </lineage>
</organism>
<evidence type="ECO:0000256" key="2">
    <source>
        <dbReference type="SAM" id="SignalP"/>
    </source>
</evidence>
<feature type="chain" id="PRO_5041426584" evidence="2">
    <location>
        <begin position="23"/>
        <end position="159"/>
    </location>
</feature>
<keyword evidence="4" id="KW-1185">Reference proteome</keyword>
<gene>
    <name evidence="3" type="ORF">B0T21DRAFT_50920</name>
</gene>